<gene>
    <name evidence="2" type="ORF">GDO81_015594</name>
</gene>
<dbReference type="SMART" id="SM00745">
    <property type="entry name" value="MIT"/>
    <property type="match status" value="1"/>
</dbReference>
<feature type="domain" description="Protein kinase" evidence="1">
    <location>
        <begin position="135"/>
        <end position="437"/>
    </location>
</feature>
<dbReference type="PANTHER" id="PTHR15508">
    <property type="entry name" value="RIBOSOMAL PROTEIN S6 KINASE"/>
    <property type="match status" value="1"/>
</dbReference>
<dbReference type="SUPFAM" id="SSF56112">
    <property type="entry name" value="Protein kinase-like (PK-like)"/>
    <property type="match status" value="1"/>
</dbReference>
<dbReference type="PROSITE" id="PS50011">
    <property type="entry name" value="PROTEIN_KINASE_DOM"/>
    <property type="match status" value="1"/>
</dbReference>
<organism evidence="2 3">
    <name type="scientific">Engystomops pustulosus</name>
    <name type="common">Tungara frog</name>
    <name type="synonym">Physalaemus pustulosus</name>
    <dbReference type="NCBI Taxonomy" id="76066"/>
    <lineage>
        <taxon>Eukaryota</taxon>
        <taxon>Metazoa</taxon>
        <taxon>Chordata</taxon>
        <taxon>Craniata</taxon>
        <taxon>Vertebrata</taxon>
        <taxon>Euteleostomi</taxon>
        <taxon>Amphibia</taxon>
        <taxon>Batrachia</taxon>
        <taxon>Anura</taxon>
        <taxon>Neobatrachia</taxon>
        <taxon>Hyloidea</taxon>
        <taxon>Leptodactylidae</taxon>
        <taxon>Leiuperinae</taxon>
        <taxon>Engystomops</taxon>
    </lineage>
</organism>
<comment type="caution">
    <text evidence="2">The sequence shown here is derived from an EMBL/GenBank/DDBJ whole genome shotgun (WGS) entry which is preliminary data.</text>
</comment>
<proteinExistence type="predicted"/>
<evidence type="ECO:0000313" key="2">
    <source>
        <dbReference type="EMBL" id="KAG8562119.1"/>
    </source>
</evidence>
<dbReference type="InterPro" id="IPR011009">
    <property type="entry name" value="Kinase-like_dom_sf"/>
</dbReference>
<keyword evidence="3" id="KW-1185">Reference proteome</keyword>
<dbReference type="GO" id="GO:0004672">
    <property type="term" value="F:protein kinase activity"/>
    <property type="evidence" value="ECO:0007669"/>
    <property type="project" value="InterPro"/>
</dbReference>
<dbReference type="PANTHER" id="PTHR15508:SF4">
    <property type="entry name" value="RIBOSOMAL PROTEIN S6 KINASE-LIKE 1"/>
    <property type="match status" value="1"/>
</dbReference>
<dbReference type="EMBL" id="WNYA01000007">
    <property type="protein sequence ID" value="KAG8562119.1"/>
    <property type="molecule type" value="Genomic_DNA"/>
</dbReference>
<dbReference type="SMART" id="SM00220">
    <property type="entry name" value="S_TKc"/>
    <property type="match status" value="1"/>
</dbReference>
<dbReference type="CDD" id="cd02677">
    <property type="entry name" value="MIT_SNX15"/>
    <property type="match status" value="1"/>
</dbReference>
<dbReference type="SUPFAM" id="SSF116846">
    <property type="entry name" value="MIT domain"/>
    <property type="match status" value="1"/>
</dbReference>
<dbReference type="Gene3D" id="1.10.510.10">
    <property type="entry name" value="Transferase(Phosphotransferase) domain 1"/>
    <property type="match status" value="1"/>
</dbReference>
<evidence type="ECO:0000259" key="1">
    <source>
        <dbReference type="PROSITE" id="PS50011"/>
    </source>
</evidence>
<evidence type="ECO:0000313" key="3">
    <source>
        <dbReference type="Proteomes" id="UP000824782"/>
    </source>
</evidence>
<dbReference type="Gene3D" id="3.30.200.20">
    <property type="entry name" value="Phosphorylase Kinase, domain 1"/>
    <property type="match status" value="1"/>
</dbReference>
<sequence>MSSDRDLCSQYRIGFTEVTEQTTSAKVPFKRDYLVDAAKQLHVAQERDANEEYEAAFSHYKHGVELLLSGVTGKALLPFYFKFLIRILYVFLPSYALFLLQVDPSRERREAVKRKISQYLKRAEEIFNCHLQRPPGNLNGIAEGYSSLRFRPIRVLSAAVENLKSCRVLQIIDKVQLVYDPSSGTKFILKSLMKSGRCGHGAITVIPQSVPYMVQLQKFYVGEDSLYLQLQHISGGRLFEHLRKYEAPVVNSGDHTVTTQQATQRLNPISHMSSSHDFGHGVPESQARLWGAQLILALDTLHQEGILCKDLNPRNVLLGDTGDAYLTYFGQWREVDHICCSEAAEQLYVAPEVLGVGVVDEACDWWSLGALLFEMMTGQPLYKSLMSGVGTQMKIPFPEQLSVEAVSLLKELLTYDANKRLGAGPGGAQRIKSHPFFRDIQWNKLL</sequence>
<dbReference type="InterPro" id="IPR036181">
    <property type="entry name" value="MIT_dom_sf"/>
</dbReference>
<dbReference type="InterPro" id="IPR000719">
    <property type="entry name" value="Prot_kinase_dom"/>
</dbReference>
<reference evidence="2" key="1">
    <citation type="thesis" date="2020" institute="ProQuest LLC" country="789 East Eisenhower Parkway, Ann Arbor, MI, USA">
        <title>Comparative Genomics and Chromosome Evolution.</title>
        <authorList>
            <person name="Mudd A.B."/>
        </authorList>
    </citation>
    <scope>NUCLEOTIDE SEQUENCE</scope>
    <source>
        <strain evidence="2">237g6f4</strain>
        <tissue evidence="2">Blood</tissue>
    </source>
</reference>
<dbReference type="InterPro" id="IPR007330">
    <property type="entry name" value="MIT_dom"/>
</dbReference>
<dbReference type="Proteomes" id="UP000824782">
    <property type="component" value="Unassembled WGS sequence"/>
</dbReference>
<dbReference type="InterPro" id="IPR051866">
    <property type="entry name" value="Intracell_Sig-Traffick_Protein"/>
</dbReference>
<dbReference type="AlphaFoldDB" id="A0AAV7AKS6"/>
<name>A0AAV7AKS6_ENGPU</name>
<dbReference type="Gene3D" id="1.20.58.80">
    <property type="entry name" value="Phosphotransferase system, lactose/cellobiose-type IIA subunit"/>
    <property type="match status" value="1"/>
</dbReference>
<dbReference type="GO" id="GO:0005524">
    <property type="term" value="F:ATP binding"/>
    <property type="evidence" value="ECO:0007669"/>
    <property type="project" value="InterPro"/>
</dbReference>
<accession>A0AAV7AKS6</accession>
<dbReference type="Pfam" id="PF00069">
    <property type="entry name" value="Pkinase"/>
    <property type="match status" value="1"/>
</dbReference>
<protein>
    <recommendedName>
        <fullName evidence="1">Protein kinase domain-containing protein</fullName>
    </recommendedName>
</protein>